<keyword evidence="11" id="KW-1185">Reference proteome</keyword>
<organism evidence="10 11">
    <name type="scientific">Candidatus Nanopelagicus limnae</name>
    <dbReference type="NCBI Taxonomy" id="1884634"/>
    <lineage>
        <taxon>Bacteria</taxon>
        <taxon>Bacillati</taxon>
        <taxon>Actinomycetota</taxon>
        <taxon>Actinomycetes</taxon>
        <taxon>Candidatus Nanopelagicales</taxon>
        <taxon>Candidatus Nanopelagicaceae</taxon>
        <taxon>Candidatus Nanopelagicus</taxon>
    </lineage>
</organism>
<dbReference type="GO" id="GO:0006412">
    <property type="term" value="P:translation"/>
    <property type="evidence" value="ECO:0007669"/>
    <property type="project" value="UniProtKB-UniRule"/>
</dbReference>
<evidence type="ECO:0000256" key="3">
    <source>
        <dbReference type="ARBA" id="ARBA00022730"/>
    </source>
</evidence>
<protein>
    <recommendedName>
        <fullName evidence="7 8">Small ribosomal subunit protein bS20</fullName>
    </recommendedName>
</protein>
<evidence type="ECO:0000256" key="7">
    <source>
        <dbReference type="ARBA" id="ARBA00035136"/>
    </source>
</evidence>
<keyword evidence="4 8" id="KW-0694">RNA-binding</keyword>
<dbReference type="Proteomes" id="UP000217153">
    <property type="component" value="Chromosome"/>
</dbReference>
<name>A0A249JYE3_9ACTN</name>
<dbReference type="RefSeq" id="WP_095680846.1">
    <property type="nucleotide sequence ID" value="NZ_CP016768.2"/>
</dbReference>
<dbReference type="SUPFAM" id="SSF46992">
    <property type="entry name" value="Ribosomal protein S20"/>
    <property type="match status" value="1"/>
</dbReference>
<evidence type="ECO:0000256" key="2">
    <source>
        <dbReference type="ARBA" id="ARBA00007634"/>
    </source>
</evidence>
<keyword evidence="6 8" id="KW-0687">Ribonucleoprotein</keyword>
<dbReference type="PANTHER" id="PTHR33398">
    <property type="entry name" value="30S RIBOSOMAL PROTEIN S20"/>
    <property type="match status" value="1"/>
</dbReference>
<evidence type="ECO:0000256" key="9">
    <source>
        <dbReference type="SAM" id="MobiDB-lite"/>
    </source>
</evidence>
<evidence type="ECO:0000313" key="11">
    <source>
        <dbReference type="Proteomes" id="UP000217153"/>
    </source>
</evidence>
<evidence type="ECO:0000313" key="10">
    <source>
        <dbReference type="EMBL" id="ASY09535.1"/>
    </source>
</evidence>
<evidence type="ECO:0000256" key="8">
    <source>
        <dbReference type="HAMAP-Rule" id="MF_00500"/>
    </source>
</evidence>
<dbReference type="KEGG" id="abam:B1s21122_04215"/>
<dbReference type="EMBL" id="CP016768">
    <property type="protein sequence ID" value="ASY09535.1"/>
    <property type="molecule type" value="Genomic_DNA"/>
</dbReference>
<accession>A0A249JYE3</accession>
<keyword evidence="3 8" id="KW-0699">rRNA-binding</keyword>
<dbReference type="Pfam" id="PF01649">
    <property type="entry name" value="Ribosomal_S20p"/>
    <property type="match status" value="1"/>
</dbReference>
<evidence type="ECO:0000256" key="1">
    <source>
        <dbReference type="ARBA" id="ARBA00003134"/>
    </source>
</evidence>
<dbReference type="GO" id="GO:0070181">
    <property type="term" value="F:small ribosomal subunit rRNA binding"/>
    <property type="evidence" value="ECO:0007669"/>
    <property type="project" value="TreeGrafter"/>
</dbReference>
<feature type="region of interest" description="Disordered" evidence="9">
    <location>
        <begin position="1"/>
        <end position="22"/>
    </location>
</feature>
<evidence type="ECO:0000256" key="6">
    <source>
        <dbReference type="ARBA" id="ARBA00023274"/>
    </source>
</evidence>
<dbReference type="InterPro" id="IPR036510">
    <property type="entry name" value="Ribosomal_bS20_sf"/>
</dbReference>
<dbReference type="GO" id="GO:0003735">
    <property type="term" value="F:structural constituent of ribosome"/>
    <property type="evidence" value="ECO:0007669"/>
    <property type="project" value="InterPro"/>
</dbReference>
<reference evidence="11" key="1">
    <citation type="submission" date="2016-10" db="EMBL/GenBank/DDBJ databases">
        <title>High microdiversification within the ubiquitous acI lineage of Actinobacteria.</title>
        <authorList>
            <person name="Neuenschwander S.M."/>
            <person name="Salcher M."/>
            <person name="Ghai R."/>
            <person name="Pernthaler J."/>
        </authorList>
    </citation>
    <scope>NUCLEOTIDE SEQUENCE [LARGE SCALE GENOMIC DNA]</scope>
</reference>
<comment type="function">
    <text evidence="1 8">Binds directly to 16S ribosomal RNA.</text>
</comment>
<keyword evidence="5 8" id="KW-0689">Ribosomal protein</keyword>
<dbReference type="PANTHER" id="PTHR33398:SF1">
    <property type="entry name" value="SMALL RIBOSOMAL SUBUNIT PROTEIN BS20C"/>
    <property type="match status" value="1"/>
</dbReference>
<dbReference type="Gene3D" id="1.20.58.110">
    <property type="entry name" value="Ribosomal protein S20"/>
    <property type="match status" value="1"/>
</dbReference>
<dbReference type="OrthoDB" id="9807974at2"/>
<dbReference type="GO" id="GO:0015935">
    <property type="term" value="C:small ribosomal subunit"/>
    <property type="evidence" value="ECO:0007669"/>
    <property type="project" value="TreeGrafter"/>
</dbReference>
<sequence>MANIKSQIKRIRTNNKAQDRNKAYRSALRTAIRKFRDAVTAGDAAKIKAEFTDASRSLDMAVSKGVIHANNAANKKSAMAKLANKAGVR</sequence>
<proteinExistence type="inferred from homology"/>
<dbReference type="FunFam" id="1.20.58.110:FF:000001">
    <property type="entry name" value="30S ribosomal protein S20"/>
    <property type="match status" value="1"/>
</dbReference>
<evidence type="ECO:0000256" key="5">
    <source>
        <dbReference type="ARBA" id="ARBA00022980"/>
    </source>
</evidence>
<dbReference type="NCBIfam" id="TIGR00029">
    <property type="entry name" value="S20"/>
    <property type="match status" value="1"/>
</dbReference>
<dbReference type="InterPro" id="IPR002583">
    <property type="entry name" value="Ribosomal_bS20"/>
</dbReference>
<evidence type="ECO:0000256" key="4">
    <source>
        <dbReference type="ARBA" id="ARBA00022884"/>
    </source>
</evidence>
<dbReference type="HAMAP" id="MF_00500">
    <property type="entry name" value="Ribosomal_bS20"/>
    <property type="match status" value="1"/>
</dbReference>
<dbReference type="AlphaFoldDB" id="A0A249JYE3"/>
<comment type="similarity">
    <text evidence="2 8">Belongs to the bacterial ribosomal protein bS20 family.</text>
</comment>
<dbReference type="GO" id="GO:0005829">
    <property type="term" value="C:cytosol"/>
    <property type="evidence" value="ECO:0007669"/>
    <property type="project" value="TreeGrafter"/>
</dbReference>
<gene>
    <name evidence="8" type="primary">rpsT</name>
    <name evidence="10" type="ORF">B1s21122_04215</name>
</gene>